<feature type="compositionally biased region" description="Polar residues" evidence="2">
    <location>
        <begin position="1568"/>
        <end position="1584"/>
    </location>
</feature>
<feature type="compositionally biased region" description="Polar residues" evidence="2">
    <location>
        <begin position="401"/>
        <end position="412"/>
    </location>
</feature>
<keyword evidence="1" id="KW-0862">Zinc</keyword>
<feature type="region of interest" description="Disordered" evidence="2">
    <location>
        <begin position="2159"/>
        <end position="2193"/>
    </location>
</feature>
<dbReference type="Gene3D" id="1.25.40.20">
    <property type="entry name" value="Ankyrin repeat-containing domain"/>
    <property type="match status" value="1"/>
</dbReference>
<reference evidence="5" key="1">
    <citation type="submission" date="2025-08" db="UniProtKB">
        <authorList>
            <consortium name="RefSeq"/>
        </authorList>
    </citation>
    <scope>IDENTIFICATION</scope>
    <source>
        <tissue evidence="5">Whole organism</tissue>
    </source>
</reference>
<feature type="region of interest" description="Disordered" evidence="2">
    <location>
        <begin position="1248"/>
        <end position="1276"/>
    </location>
</feature>
<dbReference type="SUPFAM" id="SSF48403">
    <property type="entry name" value="Ankyrin repeat"/>
    <property type="match status" value="1"/>
</dbReference>
<feature type="compositionally biased region" description="Basic and acidic residues" evidence="2">
    <location>
        <begin position="1254"/>
        <end position="1266"/>
    </location>
</feature>
<feature type="region of interest" description="Disordered" evidence="2">
    <location>
        <begin position="1100"/>
        <end position="1131"/>
    </location>
</feature>
<feature type="region of interest" description="Disordered" evidence="2">
    <location>
        <begin position="1524"/>
        <end position="1615"/>
    </location>
</feature>
<feature type="compositionally biased region" description="Basic and acidic residues" evidence="2">
    <location>
        <begin position="1704"/>
        <end position="1742"/>
    </location>
</feature>
<organism evidence="4 5">
    <name type="scientific">Hyalella azteca</name>
    <name type="common">Amphipod</name>
    <dbReference type="NCBI Taxonomy" id="294128"/>
    <lineage>
        <taxon>Eukaryota</taxon>
        <taxon>Metazoa</taxon>
        <taxon>Ecdysozoa</taxon>
        <taxon>Arthropoda</taxon>
        <taxon>Crustacea</taxon>
        <taxon>Multicrustacea</taxon>
        <taxon>Malacostraca</taxon>
        <taxon>Eumalacostraca</taxon>
        <taxon>Peracarida</taxon>
        <taxon>Amphipoda</taxon>
        <taxon>Senticaudata</taxon>
        <taxon>Talitrida</taxon>
        <taxon>Talitroidea</taxon>
        <taxon>Hyalellidae</taxon>
        <taxon>Hyalella</taxon>
    </lineage>
</organism>
<keyword evidence="1" id="KW-0479">Metal-binding</keyword>
<evidence type="ECO:0000313" key="5">
    <source>
        <dbReference type="RefSeq" id="XP_018023600.1"/>
    </source>
</evidence>
<feature type="compositionally biased region" description="Basic and acidic residues" evidence="2">
    <location>
        <begin position="371"/>
        <end position="388"/>
    </location>
</feature>
<feature type="compositionally biased region" description="Low complexity" evidence="2">
    <location>
        <begin position="1524"/>
        <end position="1534"/>
    </location>
</feature>
<feature type="region of interest" description="Disordered" evidence="2">
    <location>
        <begin position="1628"/>
        <end position="1668"/>
    </location>
</feature>
<feature type="domain" description="C2H2-type" evidence="3">
    <location>
        <begin position="1366"/>
        <end position="1390"/>
    </location>
</feature>
<feature type="compositionally biased region" description="Low complexity" evidence="2">
    <location>
        <begin position="1793"/>
        <end position="1807"/>
    </location>
</feature>
<evidence type="ECO:0000256" key="1">
    <source>
        <dbReference type="PROSITE-ProRule" id="PRU00042"/>
    </source>
</evidence>
<gene>
    <name evidence="5" type="primary">LOC108679482</name>
</gene>
<dbReference type="RefSeq" id="XP_018023600.1">
    <property type="nucleotide sequence ID" value="XM_018168111.2"/>
</dbReference>
<sequence>MDVIYFIGDQRFLSLVTKSSDSSPFTCNGKILNLSDCQTLAEIIATTTSLLNPITTGNGQDNEIANNSCTPKAIILFSFLNDLSKRAADPTVSSKKGLWKAIKNVNPEKLAQEAADASNQWQAMIPGLRVIWVIPPKVDFQLTNESFVVEEKQDGLSERELRGCNESTKIFCQNIVELTAIFKSDHPCIEILDLAEILPKDFNVLPWKTELDYETKLSIFQEHLKLGANDSEVGNVSGIEIDDKAALYEPFSLSSAPLGIDSDVYPMTTESLPNLASVFNDEVIESTLSNATKEISVVEGSLFEHNVIDHVETVMNNQAVGAAMFEAEKLDESVAAGAALNYATITFGKDAVNDGFTDSEGNEASDNVPDDEVKHEATSNDDSDHLEQNLEDTDKDAENLLTDSQTTQNIYSENMKDSSIKASDNDEVTATHSLDAADIPASDAKTSLPDKGADANADLEVSATQLLDAAVIQAADDGVTSVLDEGALANADVEVNYTHLLGAADIPAGNDCITSVLDKGADACAEVEMSDTCLFNAADSPASNDVITSVLDKGTDANADVEVSETCLLDAAGDPTGNDCVTSVLDEGADPNAEVEVNDTRLLDAADIPAGNDCITFVLDKGALANAEVEVSDTDLLDAAVVPACDDGVTSVIYEGALANADVEVNDTDLLGAADIPAGNDCITSVLDEGALANAEVEVSDTDLLDAAVVPACDDSVTSVLYEGADAYSDVEVSATHLLDAADIPAGDDIVTSPDKDADDMTVSTDVVVSETNKLTPVNSFESEVSIMEINVPAAKKVYQESDILTDPEEMPETDAFANEGGVGAETDAFSGSVKMGVNADTTKNLTAAEVAHVFVNNNNENKLLDAVKETYKSEKLLPEICIAVSGENAEDQNDEKCVDAYNFIALNYESDGDKDYLVSNTSAGKLSGNFEGRDEEAPFETKDLPNQEPAFSSVEVVSVGVDAENIVHACKETEKDPLTCEFDATNESNDAVIIDESKTLIDDQEDAALHSTVMTAQNEIVVLHADTNLEAFEEGRAHESNHNLEEDMQGLSENDFNITDSEPEDELKMEEPIIDAAVISSDMDGNIINVQLDASVGYGRQRKSSELGTKPSGLVDYDDAEDETPEETEADLQAELDEIPILEAEENELNLVISDVMSLHDESQLECSVNQMQTTEEINSTQVSETKNVNELSALLKANEIGNSSGVVDLTESSRDSSYKDNIEETSAIWEIGVEPEELIYEDGFASDEGDADFSKEADDQKNELPKTSYEGENSADSSFDVVCLSSKEFPSAISPTKKKGHDVAKYFSEPAQAQKIIDSESTHHCGLQYIMEVIREPKGAAATADKSESKTETSSAVTTEDCFYICTQCSKILGNTTLLMRHIKSLPHKIKFAKLHFPDAVTDFAVPNLNWEPALLAAFKKVFSEKCQELDVYSSRLAVCKEEEYQRAAYFLQRHLGDLSAFPGCVRYASTPPISECVASPPPYYPTSEPLIQDQNPEVEKDAANAILAMTPKVDAAVASKSDAATTSAVDSGVSVLKDPRQKASVHLSGEEETHKRGRDEEDNDTSNNTKRSRNWLPSVTRSPRIYPPLAMDKHFSPTNSLPVKSRIGLPRRSTNDDLRYKLEKDHLNVHLPNRTSPTRQTRGIRSKTRSRSRSKSSDRYKRLNSSYRSYRNTFMWNKSRSRSASPRLRRKIYNRSRSRSPRRDRSRSPRRDRSRSPRRDRSRSPRRDRSRSLRRDRSRSPHRGRPRSPHRGRSRSPQRGRSRSPQRGRSRSSNRGRSKSPRRRSRTLSRSRSGSPRGHSLSSHKSSKGSRKHLSNTQPIGVQSKECGARRNPRNVSAVPEEENTAFDYAGSRARMLLGRTLAKTPVMGNETQPQGAATSATPHLPGHRLVASSGGTTTTKKQSFMPSTSQRLPVAHGPPPMVPLSDAHKRSRSNIPDSSQVDMISTLKNLGEMRELSEVKSCITTLLVAAVNCKMIKKDVMSTFRTPKNIVAAKRIYDKLFSCIPRSKFVPESKLVESFRSISRLITEIKTDIFCGVDAFEIASDSIELSESSIERVVNACLEGAECPEKMIPNVRKLIMDVIKLLHAQEAARLDSLSPQSTSKSKNANPEEIQQSGYNHIVSQKAREIDRAMKIKRELMPENVRIFRDDFARSTSLVRGPQQQPLDSSSDTASSSSAPSVRPMQTARTETLEYASSELLRKMEDEKLRRELQMHHDRALQERLRVMQQNMKDGGDWIVSSQRHDVSKHAPGALKATNKTAERERTKDLMDESLLLPLRFAGSKQSTSTKSSLSEMLEHEMRKYK</sequence>
<feature type="region of interest" description="Disordered" evidence="2">
    <location>
        <begin position="2285"/>
        <end position="2309"/>
    </location>
</feature>
<evidence type="ECO:0000259" key="3">
    <source>
        <dbReference type="PROSITE" id="PS50157"/>
    </source>
</evidence>
<feature type="compositionally biased region" description="Polar residues" evidence="2">
    <location>
        <begin position="2159"/>
        <end position="2170"/>
    </location>
</feature>
<feature type="compositionally biased region" description="Acidic residues" evidence="2">
    <location>
        <begin position="1117"/>
        <end position="1131"/>
    </location>
</feature>
<dbReference type="GO" id="GO:0008270">
    <property type="term" value="F:zinc ion binding"/>
    <property type="evidence" value="ECO:0007669"/>
    <property type="project" value="UniProtKB-KW"/>
</dbReference>
<feature type="compositionally biased region" description="Basic residues" evidence="2">
    <location>
        <begin position="1743"/>
        <end position="1792"/>
    </location>
</feature>
<feature type="region of interest" description="Disordered" evidence="2">
    <location>
        <begin position="1870"/>
        <end position="1941"/>
    </location>
</feature>
<feature type="compositionally biased region" description="Polar residues" evidence="2">
    <location>
        <begin position="1873"/>
        <end position="1885"/>
    </location>
</feature>
<feature type="compositionally biased region" description="Basic residues" evidence="2">
    <location>
        <begin position="1645"/>
        <end position="1657"/>
    </location>
</feature>
<feature type="compositionally biased region" description="Basic residues" evidence="2">
    <location>
        <begin position="1690"/>
        <end position="1703"/>
    </location>
</feature>
<protein>
    <submittedName>
        <fullName evidence="5">Uncharacterized protein LOC108679482 isoform X2</fullName>
    </submittedName>
</protein>
<feature type="compositionally biased region" description="Low complexity" evidence="2">
    <location>
        <begin position="2171"/>
        <end position="2184"/>
    </location>
</feature>
<dbReference type="InterPro" id="IPR013087">
    <property type="entry name" value="Znf_C2H2_type"/>
</dbReference>
<keyword evidence="4" id="KW-1185">Reference proteome</keyword>
<dbReference type="Proteomes" id="UP000694843">
    <property type="component" value="Unplaced"/>
</dbReference>
<dbReference type="PROSITE" id="PS00028">
    <property type="entry name" value="ZINC_FINGER_C2H2_1"/>
    <property type="match status" value="1"/>
</dbReference>
<feature type="region of interest" description="Disordered" evidence="2">
    <location>
        <begin position="2100"/>
        <end position="2125"/>
    </location>
</feature>
<feature type="compositionally biased region" description="Low complexity" evidence="2">
    <location>
        <begin position="2287"/>
        <end position="2298"/>
    </location>
</feature>
<feature type="compositionally biased region" description="Low complexity" evidence="2">
    <location>
        <begin position="1896"/>
        <end position="1905"/>
    </location>
</feature>
<dbReference type="OrthoDB" id="10687011at2759"/>
<feature type="compositionally biased region" description="Basic and acidic residues" evidence="2">
    <location>
        <begin position="1551"/>
        <end position="1562"/>
    </location>
</feature>
<dbReference type="GeneID" id="108679482"/>
<feature type="compositionally biased region" description="Basic residues" evidence="2">
    <location>
        <begin position="1808"/>
        <end position="1817"/>
    </location>
</feature>
<feature type="region of interest" description="Disordered" evidence="2">
    <location>
        <begin position="928"/>
        <end position="947"/>
    </location>
</feature>
<feature type="region of interest" description="Disordered" evidence="2">
    <location>
        <begin position="1681"/>
        <end position="1844"/>
    </location>
</feature>
<feature type="compositionally biased region" description="Basic and acidic residues" evidence="2">
    <location>
        <begin position="2300"/>
        <end position="2309"/>
    </location>
</feature>
<proteinExistence type="predicted"/>
<evidence type="ECO:0000313" key="4">
    <source>
        <dbReference type="Proteomes" id="UP000694843"/>
    </source>
</evidence>
<dbReference type="InterPro" id="IPR036770">
    <property type="entry name" value="Ankyrin_rpt-contain_sf"/>
</dbReference>
<feature type="compositionally biased region" description="Polar residues" evidence="2">
    <location>
        <begin position="2101"/>
        <end position="2125"/>
    </location>
</feature>
<keyword evidence="1" id="KW-0863">Zinc-finger</keyword>
<name>A0A8B7PC66_HYAAZ</name>
<feature type="compositionally biased region" description="Basic and acidic residues" evidence="2">
    <location>
        <begin position="932"/>
        <end position="946"/>
    </location>
</feature>
<feature type="region of interest" description="Disordered" evidence="2">
    <location>
        <begin position="2249"/>
        <end position="2269"/>
    </location>
</feature>
<feature type="compositionally biased region" description="Polar residues" evidence="2">
    <location>
        <begin position="1906"/>
        <end position="1915"/>
    </location>
</feature>
<dbReference type="PROSITE" id="PS50157">
    <property type="entry name" value="ZINC_FINGER_C2H2_2"/>
    <property type="match status" value="1"/>
</dbReference>
<accession>A0A8B7PC66</accession>
<feature type="region of interest" description="Disordered" evidence="2">
    <location>
        <begin position="356"/>
        <end position="427"/>
    </location>
</feature>
<evidence type="ECO:0000256" key="2">
    <source>
        <dbReference type="SAM" id="MobiDB-lite"/>
    </source>
</evidence>